<dbReference type="GO" id="GO:0047661">
    <property type="term" value="F:amino-acid racemase activity"/>
    <property type="evidence" value="ECO:0007669"/>
    <property type="project" value="InterPro"/>
</dbReference>
<comment type="caution">
    <text evidence="3">The sequence shown here is derived from an EMBL/GenBank/DDBJ whole genome shotgun (WGS) entry which is preliminary data.</text>
</comment>
<reference evidence="3" key="1">
    <citation type="submission" date="2020-08" db="EMBL/GenBank/DDBJ databases">
        <title>Genome public.</title>
        <authorList>
            <person name="Liu C."/>
            <person name="Sun Q."/>
        </authorList>
    </citation>
    <scope>NUCLEOTIDE SEQUENCE</scope>
    <source>
        <strain evidence="3">NSJ-15</strain>
    </source>
</reference>
<dbReference type="NCBIfam" id="TIGR00035">
    <property type="entry name" value="asp_race"/>
    <property type="match status" value="1"/>
</dbReference>
<dbReference type="PANTHER" id="PTHR21198">
    <property type="entry name" value="GLUTAMATE RACEMASE"/>
    <property type="match status" value="1"/>
</dbReference>
<sequence>MKPQLVGIIGGVGPMATVYFMEMVLNKTRAARDQDHLDMLVSNHATIPDRTDFLLGKSSESPLQAMIADAKTLQNAGCDFVVLPCNTAHYFFEAVQESIHIPLLNIIEETVKRCLAKVPQLRTIGVMATEGTIYTNTYALACEKYGLSCLYPEADVQKQVSSMIYDKVKAGKKVGKEEFLSVVNTLRKMGCGAIVLGCTELSVAFADLQLEQECLDVVDSLTVLAEQTILFAGKELKEEV</sequence>
<dbReference type="Proteomes" id="UP000632659">
    <property type="component" value="Unassembled WGS sequence"/>
</dbReference>
<keyword evidence="2" id="KW-0413">Isomerase</keyword>
<name>A0A8J6TX32_9FIRM</name>
<dbReference type="AlphaFoldDB" id="A0A8J6TX32"/>
<dbReference type="InterPro" id="IPR004380">
    <property type="entry name" value="Asp_race"/>
</dbReference>
<dbReference type="SUPFAM" id="SSF53681">
    <property type="entry name" value="Aspartate/glutamate racemase"/>
    <property type="match status" value="2"/>
</dbReference>
<dbReference type="EMBL" id="JACRTL010000002">
    <property type="protein sequence ID" value="MBC8610555.1"/>
    <property type="molecule type" value="Genomic_DNA"/>
</dbReference>
<keyword evidence="4" id="KW-1185">Reference proteome</keyword>
<evidence type="ECO:0000313" key="3">
    <source>
        <dbReference type="EMBL" id="MBC8610555.1"/>
    </source>
</evidence>
<accession>A0A8J6TX32</accession>
<evidence type="ECO:0000256" key="1">
    <source>
        <dbReference type="ARBA" id="ARBA00007847"/>
    </source>
</evidence>
<gene>
    <name evidence="3" type="ORF">H8702_05390</name>
</gene>
<proteinExistence type="inferred from homology"/>
<comment type="similarity">
    <text evidence="1">Belongs to the aspartate/glutamate racemases family.</text>
</comment>
<dbReference type="InterPro" id="IPR001920">
    <property type="entry name" value="Asp/Glu_race"/>
</dbReference>
<dbReference type="PROSITE" id="PS00923">
    <property type="entry name" value="ASP_GLU_RACEMASE_1"/>
    <property type="match status" value="1"/>
</dbReference>
<dbReference type="RefSeq" id="WP_187536355.1">
    <property type="nucleotide sequence ID" value="NZ_JACRTL010000002.1"/>
</dbReference>
<evidence type="ECO:0000256" key="2">
    <source>
        <dbReference type="ARBA" id="ARBA00023235"/>
    </source>
</evidence>
<organism evidence="3 4">
    <name type="scientific">Massiliimalia timonensis</name>
    <dbReference type="NCBI Taxonomy" id="1987501"/>
    <lineage>
        <taxon>Bacteria</taxon>
        <taxon>Bacillati</taxon>
        <taxon>Bacillota</taxon>
        <taxon>Clostridia</taxon>
        <taxon>Eubacteriales</taxon>
        <taxon>Oscillospiraceae</taxon>
        <taxon>Massiliimalia</taxon>
    </lineage>
</organism>
<dbReference type="InterPro" id="IPR015942">
    <property type="entry name" value="Asp/Glu/hydantoin_racemase"/>
</dbReference>
<dbReference type="Gene3D" id="3.40.50.1860">
    <property type="match status" value="2"/>
</dbReference>
<evidence type="ECO:0000313" key="4">
    <source>
        <dbReference type="Proteomes" id="UP000632659"/>
    </source>
</evidence>
<protein>
    <submittedName>
        <fullName evidence="3">Aspartate/glutamate racemase family protein</fullName>
    </submittedName>
</protein>
<dbReference type="PANTHER" id="PTHR21198:SF7">
    <property type="entry name" value="ASPARTATE-GLUTAMATE RACEMASE FAMILY"/>
    <property type="match status" value="1"/>
</dbReference>
<dbReference type="InterPro" id="IPR018187">
    <property type="entry name" value="Asp/Glu_racemase_AS_1"/>
</dbReference>
<dbReference type="Pfam" id="PF01177">
    <property type="entry name" value="Asp_Glu_race"/>
    <property type="match status" value="1"/>
</dbReference>